<keyword evidence="1" id="KW-1133">Transmembrane helix</keyword>
<reference evidence="2" key="1">
    <citation type="journal article" date="2020" name="J Glob Antimicrob Resist">
        <title>Genomic characterization of clinical Enterobacter roggenkampii co-harboring blaIMP-1- and blaGES-5-encoding IncP6 and mcr-9-encoding IncHI2 plasmids isolated in Japan.</title>
        <authorList>
            <person name="Umeda K."/>
            <person name="Nakamura H."/>
            <person name="Fukuda A."/>
            <person name="Matsumoto Y."/>
            <person name="Motooka D."/>
            <person name="Nakamura S."/>
            <person name="Yasui Y."/>
            <person name="Yoshida H."/>
            <person name="Kawahara R."/>
        </authorList>
    </citation>
    <scope>NUCLEOTIDE SEQUENCE</scope>
    <source>
        <strain evidence="2">OIPH-N260</strain>
    </source>
</reference>
<evidence type="ECO:0000313" key="3">
    <source>
        <dbReference type="Proteomes" id="UP000595858"/>
    </source>
</evidence>
<evidence type="ECO:0000313" key="2">
    <source>
        <dbReference type="EMBL" id="BCL43616.1"/>
    </source>
</evidence>
<proteinExistence type="predicted"/>
<dbReference type="EMBL" id="AP023447">
    <property type="protein sequence ID" value="BCL43616.1"/>
    <property type="molecule type" value="Genomic_DNA"/>
</dbReference>
<organism evidence="2 3">
    <name type="scientific">Enterobacter roggenkampii</name>
    <dbReference type="NCBI Taxonomy" id="1812935"/>
    <lineage>
        <taxon>Bacteria</taxon>
        <taxon>Pseudomonadati</taxon>
        <taxon>Pseudomonadota</taxon>
        <taxon>Gammaproteobacteria</taxon>
        <taxon>Enterobacterales</taxon>
        <taxon>Enterobacteriaceae</taxon>
        <taxon>Enterobacter</taxon>
        <taxon>Enterobacter cloacae complex</taxon>
    </lineage>
</organism>
<sequence length="53" mass="5932">MDKAVGKCNVSMRFLSIIIKLKLPGIIVLIYPGNLYLSEITKLRNIALKDVQS</sequence>
<dbReference type="AlphaFoldDB" id="A0AAU9C478"/>
<dbReference type="Proteomes" id="UP000595858">
    <property type="component" value="Chromosome"/>
</dbReference>
<evidence type="ECO:0000256" key="1">
    <source>
        <dbReference type="SAM" id="Phobius"/>
    </source>
</evidence>
<keyword evidence="1" id="KW-0472">Membrane</keyword>
<protein>
    <submittedName>
        <fullName evidence="2">Uncharacterized protein</fullName>
    </submittedName>
</protein>
<accession>A0AAU9C478</accession>
<keyword evidence="1" id="KW-0812">Transmembrane</keyword>
<feature type="transmembrane region" description="Helical" evidence="1">
    <location>
        <begin position="12"/>
        <end position="31"/>
    </location>
</feature>
<name>A0AAU9C478_9ENTR</name>
<gene>
    <name evidence="2" type="ORF">OIPHN260_31180</name>
</gene>